<evidence type="ECO:0000313" key="6">
    <source>
        <dbReference type="EMBL" id="KAK5575391.1"/>
    </source>
</evidence>
<dbReference type="Pfam" id="PF24606">
    <property type="entry name" value="CEMIP_beta-hel"/>
    <property type="match status" value="1"/>
</dbReference>
<comment type="similarity">
    <text evidence="3">Belongs to the comF family.</text>
</comment>
<name>A0AAN7YQ37_9MYCE</name>
<feature type="domain" description="G8" evidence="5">
    <location>
        <begin position="266"/>
        <end position="392"/>
    </location>
</feature>
<organism evidence="6 7">
    <name type="scientific">Dictyostelium firmibasis</name>
    <dbReference type="NCBI Taxonomy" id="79012"/>
    <lineage>
        <taxon>Eukaryota</taxon>
        <taxon>Amoebozoa</taxon>
        <taxon>Evosea</taxon>
        <taxon>Eumycetozoa</taxon>
        <taxon>Dictyostelia</taxon>
        <taxon>Dictyosteliales</taxon>
        <taxon>Dictyosteliaceae</taxon>
        <taxon>Dictyostelium</taxon>
    </lineage>
</organism>
<dbReference type="EMBL" id="JAVFKY010000006">
    <property type="protein sequence ID" value="KAK5575391.1"/>
    <property type="molecule type" value="Genomic_DNA"/>
</dbReference>
<dbReference type="Proteomes" id="UP001344447">
    <property type="component" value="Unassembled WGS sequence"/>
</dbReference>
<dbReference type="SMART" id="SM01225">
    <property type="entry name" value="G8"/>
    <property type="match status" value="1"/>
</dbReference>
<feature type="signal peptide" evidence="4">
    <location>
        <begin position="1"/>
        <end position="20"/>
    </location>
</feature>
<evidence type="ECO:0000256" key="2">
    <source>
        <dbReference type="ARBA" id="ARBA00023180"/>
    </source>
</evidence>
<evidence type="ECO:0000256" key="3">
    <source>
        <dbReference type="ARBA" id="ARBA00038413"/>
    </source>
</evidence>
<dbReference type="PANTHER" id="PTHR47687">
    <property type="entry name" value="G8 DOMAIN-CONTAINING PROTEIN DDB_G0288475-RELATED"/>
    <property type="match status" value="1"/>
</dbReference>
<comment type="caution">
    <text evidence="6">The sequence shown here is derived from an EMBL/GenBank/DDBJ whole genome shotgun (WGS) entry which is preliminary data.</text>
</comment>
<proteinExistence type="inferred from homology"/>
<dbReference type="PANTHER" id="PTHR47687:SF6">
    <property type="entry name" value="COMMUNICATION MUTANT PROTEIN F-RELATED"/>
    <property type="match status" value="1"/>
</dbReference>
<dbReference type="AlphaFoldDB" id="A0AAN7YQ37"/>
<evidence type="ECO:0000313" key="7">
    <source>
        <dbReference type="Proteomes" id="UP001344447"/>
    </source>
</evidence>
<protein>
    <recommendedName>
        <fullName evidence="5">G8 domain-containing protein</fullName>
    </recommendedName>
</protein>
<dbReference type="PROSITE" id="PS51484">
    <property type="entry name" value="G8"/>
    <property type="match status" value="1"/>
</dbReference>
<gene>
    <name evidence="6" type="ORF">RB653_010651</name>
</gene>
<feature type="chain" id="PRO_5042821510" description="G8 domain-containing protein" evidence="4">
    <location>
        <begin position="21"/>
        <end position="1120"/>
    </location>
</feature>
<evidence type="ECO:0000256" key="4">
    <source>
        <dbReference type="SAM" id="SignalP"/>
    </source>
</evidence>
<evidence type="ECO:0000259" key="5">
    <source>
        <dbReference type="PROSITE" id="PS51484"/>
    </source>
</evidence>
<reference evidence="6 7" key="1">
    <citation type="submission" date="2023-11" db="EMBL/GenBank/DDBJ databases">
        <title>Dfirmibasis_genome.</title>
        <authorList>
            <person name="Edelbroek B."/>
            <person name="Kjellin J."/>
            <person name="Jerlstrom-Hultqvist J."/>
            <person name="Soderbom F."/>
        </authorList>
    </citation>
    <scope>NUCLEOTIDE SEQUENCE [LARGE SCALE GENOMIC DNA]</scope>
    <source>
        <strain evidence="6 7">TNS-C-14</strain>
    </source>
</reference>
<keyword evidence="7" id="KW-1185">Reference proteome</keyword>
<keyword evidence="1 4" id="KW-0732">Signal</keyword>
<dbReference type="InterPro" id="IPR052334">
    <property type="entry name" value="G8_domain-comF-like"/>
</dbReference>
<accession>A0AAN7YQ37</accession>
<keyword evidence="2" id="KW-0325">Glycoprotein</keyword>
<dbReference type="Pfam" id="PF10162">
    <property type="entry name" value="G8"/>
    <property type="match status" value="1"/>
</dbReference>
<sequence length="1120" mass="125149">MNKIIILLINILFLTSVIKSDVCPIDSSWRPTPASINPPITSPPLPTTQAASDIVYGANDLYYMAFYYVTTPNNLQDVVSDNDSEFTVNFPAYSPNYFYIVSKQSAPSLKANVTYQFSFDFKLGQPSSPIGKIENMTLSIYQPGDTDYILWSYRAPTYAKTFTGDFTSNTDFKTTSITFSVPFDIGLSIFILQVNRSIATGSEITNVFYRNMKITVLSKPIVTPPNLVVKDSELVYLPKPSATLDPQDATTCPYLATDLVHWHNPSTWPSSLVPSPSDIITLPAGKRVLISPCSISQTQIYQKIIIPPTSELVFADSNFTMNIKDIYVQGKFIMGTTKCRYNANINIIFHGSKSFENTIAPFFGSKGIAVAAGGFISVHGKQYHSSWTKLAATVWSGDRVIYVQDNVNWEVGQEVLIATSIFKDEEDNQNEVMTIKSISGRVIEFTKPIKFYHYGGSEYQVEVALLSRRIVFQGDEVSSQQDSFGGHILISGEGQFAGVQLKRMGQKNVKARYPLHYHLAGVVNNSYISDCVVTKSYYRCYTIHGTNNVTLTRNVAFDAFGHCYYLEDGVEQNNILSYNFGAFVHTIGEPASGGSQTGETFYQNENLTQPADSASGCFYITNSWNTIIGNSASGGWAGFSFPNLEKPIGNHRDINMEPQAWNTKVFEGNTAHSSGYQWISGSSIYVGGKLTFDEEAGILVYNTGRFSRETCKDGIFSWDSMTYEWMRFNNTKIFLSNFGLQHWGSRVEVVNLESYDNNRPATLFGDAWLSNAIVDGQTGNILSKSNLYKRQGFQLYDTYVTTILSHITFRNFIENPTSIYPDDDNVVIIALTFSDIYKPQFISSLVNITLQNVPTSQIIGHKIVNDSGSSRFFNLIDWDGSLIGNPGVPTIVGSHEKWWKYSDALCHFQPDWTVWVCDKGSKSVGNIEIYMPNLIVRGQQYEYGSYVGSVSLFGEGISEIRKTNISKNAGITGILNMGWYLYLTGGSPTYLELWVAQVPFGHYIFMAIPYPAGTVFNIYTENRWAWENAFGFNATLGTSAAQVRAGNGTIYYFDQSNLFIKIVNPARFGDPSESFNRAGVKVDYVYWEYFYHIHASNPNVQPNADGFYPSFAYNLPSSTL</sequence>
<evidence type="ECO:0000256" key="1">
    <source>
        <dbReference type="ARBA" id="ARBA00022729"/>
    </source>
</evidence>
<dbReference type="InterPro" id="IPR055401">
    <property type="entry name" value="CEMIP_beta-hel_dom"/>
</dbReference>
<dbReference type="InterPro" id="IPR019316">
    <property type="entry name" value="G8_domain"/>
</dbReference>